<feature type="domain" description="Anti-sigma-28 factor FlgM C-terminal" evidence="1">
    <location>
        <begin position="52"/>
        <end position="88"/>
    </location>
</feature>
<dbReference type="OrthoDB" id="5738369at2"/>
<dbReference type="KEGG" id="ntt:TAO_0512"/>
<dbReference type="InterPro" id="IPR031316">
    <property type="entry name" value="FlgM_C"/>
</dbReference>
<name>A0A1Q2SL99_9GAMM</name>
<dbReference type="Proteomes" id="UP000243679">
    <property type="component" value="Chromosome"/>
</dbReference>
<dbReference type="InterPro" id="IPR035890">
    <property type="entry name" value="Anti-sigma-28_factor_FlgM_sf"/>
</dbReference>
<accession>A0A1Q2SL99</accession>
<evidence type="ECO:0000313" key="3">
    <source>
        <dbReference type="Proteomes" id="UP000243679"/>
    </source>
</evidence>
<protein>
    <submittedName>
        <fullName evidence="2">Anti-sigma-28 factor FlgM</fullName>
    </submittedName>
</protein>
<dbReference type="Pfam" id="PF04316">
    <property type="entry name" value="FlgM"/>
    <property type="match status" value="1"/>
</dbReference>
<dbReference type="RefSeq" id="WP_096526482.1">
    <property type="nucleotide sequence ID" value="NZ_AP014836.1"/>
</dbReference>
<sequence>MLTKVANSSNYVNITTGEQLERINPNNPTSSAEKAMNLVKGTIQIKKTEGLSSMDALAINNQKIEYIKQLLLEGKYEIDSKRIADKFIALELDLTK</sequence>
<reference evidence="2 3" key="1">
    <citation type="journal article" date="2017" name="ISME J.">
        <title>An acid-tolerant ammonia-oxidizing ?-proteobacterium from soil.</title>
        <authorList>
            <person name="Hayatsu M."/>
            <person name="Tago K."/>
            <person name="Uchiyama I."/>
            <person name="Toyoda A."/>
            <person name="Wang Y."/>
            <person name="Shimomura Y."/>
            <person name="Okubo T."/>
            <person name="Kurisu F."/>
            <person name="Hirono Y."/>
            <person name="Nonaka K."/>
            <person name="Akiyama H."/>
            <person name="Itoh T."/>
            <person name="Takami H."/>
        </authorList>
    </citation>
    <scope>NUCLEOTIDE SEQUENCE [LARGE SCALE GENOMIC DNA]</scope>
    <source>
        <strain evidence="2 3">TAO100</strain>
    </source>
</reference>
<proteinExistence type="predicted"/>
<dbReference type="AlphaFoldDB" id="A0A1Q2SL99"/>
<organism evidence="2 3">
    <name type="scientific">Candidatus Nitrosoglobus terrae</name>
    <dbReference type="NCBI Taxonomy" id="1630141"/>
    <lineage>
        <taxon>Bacteria</taxon>
        <taxon>Pseudomonadati</taxon>
        <taxon>Pseudomonadota</taxon>
        <taxon>Gammaproteobacteria</taxon>
        <taxon>Chromatiales</taxon>
        <taxon>Chromatiaceae</taxon>
        <taxon>Candidatus Nitrosoglobus</taxon>
    </lineage>
</organism>
<gene>
    <name evidence="2" type="ORF">TAO_0512</name>
</gene>
<evidence type="ECO:0000259" key="1">
    <source>
        <dbReference type="Pfam" id="PF04316"/>
    </source>
</evidence>
<keyword evidence="3" id="KW-1185">Reference proteome</keyword>
<dbReference type="EMBL" id="AP014836">
    <property type="protein sequence ID" value="BAW79882.1"/>
    <property type="molecule type" value="Genomic_DNA"/>
</dbReference>
<evidence type="ECO:0000313" key="2">
    <source>
        <dbReference type="EMBL" id="BAW79882.1"/>
    </source>
</evidence>
<dbReference type="SUPFAM" id="SSF101498">
    <property type="entry name" value="Anti-sigma factor FlgM"/>
    <property type="match status" value="1"/>
</dbReference>